<reference evidence="1 2" key="1">
    <citation type="submission" date="2013-11" db="EMBL/GenBank/DDBJ databases">
        <title>The Damaraland mole rat (Fukomys damarensis) genome and evolution of African mole rats.</title>
        <authorList>
            <person name="Gladyshev V.N."/>
            <person name="Fang X."/>
        </authorList>
    </citation>
    <scope>NUCLEOTIDE SEQUENCE [LARGE SCALE GENOMIC DNA]</scope>
    <source>
        <tissue evidence="1">Liver</tissue>
    </source>
</reference>
<evidence type="ECO:0000313" key="2">
    <source>
        <dbReference type="Proteomes" id="UP000028990"/>
    </source>
</evidence>
<accession>A0A091EAV0</accession>
<dbReference type="AlphaFoldDB" id="A0A091EAV0"/>
<name>A0A091EAV0_FUKDA</name>
<protein>
    <submittedName>
        <fullName evidence="1">Uncharacterized protein</fullName>
    </submittedName>
</protein>
<proteinExistence type="predicted"/>
<dbReference type="EMBL" id="KN122175">
    <property type="protein sequence ID" value="KFO32391.1"/>
    <property type="molecule type" value="Genomic_DNA"/>
</dbReference>
<evidence type="ECO:0000313" key="1">
    <source>
        <dbReference type="EMBL" id="KFO32391.1"/>
    </source>
</evidence>
<keyword evidence="2" id="KW-1185">Reference proteome</keyword>
<sequence>MVGGQVVLSWVSVEKSRLHLMHLVGLELAGVKEATATEVSAIELDLGVQQHAVLEMAGLHEGFVAHLALVGPHALVCEQVHLQVAGMLEELAEMRAQVGLDSILAKDVHHQVVLGHVGFLSHTVLPVLPVDHLHQIGVIHLHTEVQLPSWAFLWSFTMEPVASTLDSSCHMKSLLQLH</sequence>
<organism evidence="1 2">
    <name type="scientific">Fukomys damarensis</name>
    <name type="common">Damaraland mole rat</name>
    <name type="synonym">Cryptomys damarensis</name>
    <dbReference type="NCBI Taxonomy" id="885580"/>
    <lineage>
        <taxon>Eukaryota</taxon>
        <taxon>Metazoa</taxon>
        <taxon>Chordata</taxon>
        <taxon>Craniata</taxon>
        <taxon>Vertebrata</taxon>
        <taxon>Euteleostomi</taxon>
        <taxon>Mammalia</taxon>
        <taxon>Eutheria</taxon>
        <taxon>Euarchontoglires</taxon>
        <taxon>Glires</taxon>
        <taxon>Rodentia</taxon>
        <taxon>Hystricomorpha</taxon>
        <taxon>Bathyergidae</taxon>
        <taxon>Fukomys</taxon>
    </lineage>
</organism>
<gene>
    <name evidence="1" type="ORF">H920_06204</name>
</gene>
<dbReference type="Proteomes" id="UP000028990">
    <property type="component" value="Unassembled WGS sequence"/>
</dbReference>